<dbReference type="Pfam" id="PF07729">
    <property type="entry name" value="FCD"/>
    <property type="match status" value="1"/>
</dbReference>
<proteinExistence type="predicted"/>
<gene>
    <name evidence="6" type="ORF">D3273_18630</name>
</gene>
<dbReference type="Proteomes" id="UP000290759">
    <property type="component" value="Unassembled WGS sequence"/>
</dbReference>
<evidence type="ECO:0000256" key="1">
    <source>
        <dbReference type="ARBA" id="ARBA00023015"/>
    </source>
</evidence>
<dbReference type="RefSeq" id="WP_129228404.1">
    <property type="nucleotide sequence ID" value="NZ_QYBB01000025.1"/>
</dbReference>
<dbReference type="Gene3D" id="1.20.120.530">
    <property type="entry name" value="GntR ligand-binding domain-like"/>
    <property type="match status" value="1"/>
</dbReference>
<dbReference type="SMART" id="SM00895">
    <property type="entry name" value="FCD"/>
    <property type="match status" value="1"/>
</dbReference>
<dbReference type="AlphaFoldDB" id="A0A4Q2U2M5"/>
<dbReference type="InterPro" id="IPR036388">
    <property type="entry name" value="WH-like_DNA-bd_sf"/>
</dbReference>
<feature type="domain" description="GntR C-terminal" evidence="5">
    <location>
        <begin position="85"/>
        <end position="212"/>
    </location>
</feature>
<dbReference type="InterPro" id="IPR008920">
    <property type="entry name" value="TF_FadR/GntR_C"/>
</dbReference>
<name>A0A4Q2U2M5_9HYPH</name>
<reference evidence="6 7" key="1">
    <citation type="submission" date="2018-12" db="EMBL/GenBank/DDBJ databases">
        <authorList>
            <person name="Grouzdev D.S."/>
            <person name="Krutkina M.S."/>
        </authorList>
    </citation>
    <scope>NUCLEOTIDE SEQUENCE [LARGE SCALE GENOMIC DNA]</scope>
    <source>
        <strain evidence="6 7">RmlP026</strain>
    </source>
</reference>
<dbReference type="InterPro" id="IPR011711">
    <property type="entry name" value="GntR_C"/>
</dbReference>
<dbReference type="Pfam" id="PF00392">
    <property type="entry name" value="GntR"/>
    <property type="match status" value="1"/>
</dbReference>
<evidence type="ECO:0000259" key="5">
    <source>
        <dbReference type="SMART" id="SM00895"/>
    </source>
</evidence>
<evidence type="ECO:0000259" key="4">
    <source>
        <dbReference type="SMART" id="SM00345"/>
    </source>
</evidence>
<keyword evidence="7" id="KW-1185">Reference proteome</keyword>
<dbReference type="OrthoDB" id="9815654at2"/>
<dbReference type="GO" id="GO:0003677">
    <property type="term" value="F:DNA binding"/>
    <property type="evidence" value="ECO:0007669"/>
    <property type="project" value="UniProtKB-KW"/>
</dbReference>
<sequence>MGDRVLPVDVSTVQERVYLEVQAALHQGRFMPGEAVTIRSLAQAVGTSPMPIRGAIQRLVAEKALVQLPNRTFRVAPFDLDIHAEQTRIRCAVEGFAAYRAAIRAPAGLVDELRDANGTMRGAVAAGDTDGVLDANRQFHFALYRGAESSQLTEMITQFWLRSGPFIAMALRTPESRTMFEAGTRLHDRIIDAIGKQDPDGARFALALDIRAAAAWFRRRYRSEQSDPGEGSPAA</sequence>
<reference evidence="6 7" key="2">
    <citation type="submission" date="2019-02" db="EMBL/GenBank/DDBJ databases">
        <title>'Lichenibacterium ramalinii' gen. nov. sp. nov., 'Lichenibacterium minor' gen. nov. sp. nov.</title>
        <authorList>
            <person name="Pankratov T."/>
        </authorList>
    </citation>
    <scope>NUCLEOTIDE SEQUENCE [LARGE SCALE GENOMIC DNA]</scope>
    <source>
        <strain evidence="6 7">RmlP026</strain>
    </source>
</reference>
<keyword evidence="3" id="KW-0804">Transcription</keyword>
<keyword evidence="1" id="KW-0805">Transcription regulation</keyword>
<dbReference type="Gene3D" id="1.10.10.10">
    <property type="entry name" value="Winged helix-like DNA-binding domain superfamily/Winged helix DNA-binding domain"/>
    <property type="match status" value="1"/>
</dbReference>
<evidence type="ECO:0000256" key="2">
    <source>
        <dbReference type="ARBA" id="ARBA00023125"/>
    </source>
</evidence>
<protein>
    <submittedName>
        <fullName evidence="6">GntR family transcriptional regulator</fullName>
    </submittedName>
</protein>
<dbReference type="SUPFAM" id="SSF46785">
    <property type="entry name" value="Winged helix' DNA-binding domain"/>
    <property type="match status" value="1"/>
</dbReference>
<comment type="caution">
    <text evidence="6">The sequence shown here is derived from an EMBL/GenBank/DDBJ whole genome shotgun (WGS) entry which is preliminary data.</text>
</comment>
<dbReference type="SMART" id="SM00345">
    <property type="entry name" value="HTH_GNTR"/>
    <property type="match status" value="1"/>
</dbReference>
<feature type="domain" description="HTH gntR-type" evidence="4">
    <location>
        <begin position="17"/>
        <end position="75"/>
    </location>
</feature>
<keyword evidence="2" id="KW-0238">DNA-binding</keyword>
<dbReference type="GO" id="GO:0003700">
    <property type="term" value="F:DNA-binding transcription factor activity"/>
    <property type="evidence" value="ECO:0007669"/>
    <property type="project" value="InterPro"/>
</dbReference>
<evidence type="ECO:0000313" key="7">
    <source>
        <dbReference type="Proteomes" id="UP000290759"/>
    </source>
</evidence>
<dbReference type="InterPro" id="IPR036390">
    <property type="entry name" value="WH_DNA-bd_sf"/>
</dbReference>
<dbReference type="InterPro" id="IPR000524">
    <property type="entry name" value="Tscrpt_reg_HTH_GntR"/>
</dbReference>
<organism evidence="6 7">
    <name type="scientific">Lichenibacterium minor</name>
    <dbReference type="NCBI Taxonomy" id="2316528"/>
    <lineage>
        <taxon>Bacteria</taxon>
        <taxon>Pseudomonadati</taxon>
        <taxon>Pseudomonadota</taxon>
        <taxon>Alphaproteobacteria</taxon>
        <taxon>Hyphomicrobiales</taxon>
        <taxon>Lichenihabitantaceae</taxon>
        <taxon>Lichenibacterium</taxon>
    </lineage>
</organism>
<accession>A0A4Q2U2M5</accession>
<dbReference type="EMBL" id="QYBB01000025">
    <property type="protein sequence ID" value="RYC30420.1"/>
    <property type="molecule type" value="Genomic_DNA"/>
</dbReference>
<dbReference type="SUPFAM" id="SSF48008">
    <property type="entry name" value="GntR ligand-binding domain-like"/>
    <property type="match status" value="1"/>
</dbReference>
<evidence type="ECO:0000256" key="3">
    <source>
        <dbReference type="ARBA" id="ARBA00023163"/>
    </source>
</evidence>
<dbReference type="PANTHER" id="PTHR43537:SF39">
    <property type="entry name" value="HTH-TYPE TRANSCRIPTIONAL REGULATOR MCBR"/>
    <property type="match status" value="1"/>
</dbReference>
<dbReference type="PANTHER" id="PTHR43537">
    <property type="entry name" value="TRANSCRIPTIONAL REGULATOR, GNTR FAMILY"/>
    <property type="match status" value="1"/>
</dbReference>
<evidence type="ECO:0000313" key="6">
    <source>
        <dbReference type="EMBL" id="RYC30420.1"/>
    </source>
</evidence>